<evidence type="ECO:0000313" key="1">
    <source>
        <dbReference type="EMBL" id="RZC83368.1"/>
    </source>
</evidence>
<evidence type="ECO:0000313" key="2">
    <source>
        <dbReference type="Proteomes" id="UP000316621"/>
    </source>
</evidence>
<gene>
    <name evidence="1" type="ORF">C5167_046150</name>
</gene>
<name>A0A4Y7LFR3_PAPSO</name>
<feature type="non-terminal residue" evidence="1">
    <location>
        <position position="106"/>
    </location>
</feature>
<sequence length="106" mass="11217">MGSAGGTGNGIEWFLRCAGLDGATEGGIAAKDVVDSGASETAVGNGMVKRQRLWILSVADNSLQIAVVIMVVRLWIVLGRDGANAVEDTSRKAELKMNLHAVWWCC</sequence>
<dbReference type="EMBL" id="CM010725">
    <property type="protein sequence ID" value="RZC83368.1"/>
    <property type="molecule type" value="Genomic_DNA"/>
</dbReference>
<keyword evidence="2" id="KW-1185">Reference proteome</keyword>
<proteinExistence type="predicted"/>
<organism evidence="1 2">
    <name type="scientific">Papaver somniferum</name>
    <name type="common">Opium poppy</name>
    <dbReference type="NCBI Taxonomy" id="3469"/>
    <lineage>
        <taxon>Eukaryota</taxon>
        <taxon>Viridiplantae</taxon>
        <taxon>Streptophyta</taxon>
        <taxon>Embryophyta</taxon>
        <taxon>Tracheophyta</taxon>
        <taxon>Spermatophyta</taxon>
        <taxon>Magnoliopsida</taxon>
        <taxon>Ranunculales</taxon>
        <taxon>Papaveraceae</taxon>
        <taxon>Papaveroideae</taxon>
        <taxon>Papaver</taxon>
    </lineage>
</organism>
<dbReference type="Gramene" id="RZC83368">
    <property type="protein sequence ID" value="RZC83368"/>
    <property type="gene ID" value="C5167_046150"/>
</dbReference>
<accession>A0A4Y7LFR3</accession>
<dbReference type="Proteomes" id="UP000316621">
    <property type="component" value="Chromosome 11"/>
</dbReference>
<protein>
    <submittedName>
        <fullName evidence="1">Uncharacterized protein</fullName>
    </submittedName>
</protein>
<reference evidence="1 2" key="1">
    <citation type="journal article" date="2018" name="Science">
        <title>The opium poppy genome and morphinan production.</title>
        <authorList>
            <person name="Guo L."/>
            <person name="Winzer T."/>
            <person name="Yang X."/>
            <person name="Li Y."/>
            <person name="Ning Z."/>
            <person name="He Z."/>
            <person name="Teodor R."/>
            <person name="Lu Y."/>
            <person name="Bowser T.A."/>
            <person name="Graham I.A."/>
            <person name="Ye K."/>
        </authorList>
    </citation>
    <scope>NUCLEOTIDE SEQUENCE [LARGE SCALE GENOMIC DNA]</scope>
    <source>
        <strain evidence="2">cv. HN1</strain>
        <tissue evidence="1">Leaves</tissue>
    </source>
</reference>
<dbReference type="AlphaFoldDB" id="A0A4Y7LFR3"/>